<dbReference type="AlphaFoldDB" id="A0A6A7AJ47"/>
<evidence type="ECO:0000313" key="4">
    <source>
        <dbReference type="Proteomes" id="UP000799424"/>
    </source>
</evidence>
<protein>
    <submittedName>
        <fullName evidence="3">Cysteine proteinase</fullName>
    </submittedName>
</protein>
<dbReference type="PANTHER" id="PTHR12419">
    <property type="entry name" value="OTU DOMAIN CONTAINING PROTEIN"/>
    <property type="match status" value="1"/>
</dbReference>
<feature type="compositionally biased region" description="Basic and acidic residues" evidence="1">
    <location>
        <begin position="45"/>
        <end position="65"/>
    </location>
</feature>
<name>A0A6A7AJ47_9PLEO</name>
<keyword evidence="4" id="KW-1185">Reference proteome</keyword>
<dbReference type="OrthoDB" id="415023at2759"/>
<dbReference type="EMBL" id="MU006217">
    <property type="protein sequence ID" value="KAF2832689.1"/>
    <property type="molecule type" value="Genomic_DNA"/>
</dbReference>
<dbReference type="Pfam" id="PF02338">
    <property type="entry name" value="OTU"/>
    <property type="match status" value="1"/>
</dbReference>
<feature type="compositionally biased region" description="Basic residues" evidence="1">
    <location>
        <begin position="114"/>
        <end position="126"/>
    </location>
</feature>
<feature type="region of interest" description="Disordered" evidence="1">
    <location>
        <begin position="1"/>
        <end position="86"/>
    </location>
</feature>
<evidence type="ECO:0000256" key="1">
    <source>
        <dbReference type="SAM" id="MobiDB-lite"/>
    </source>
</evidence>
<organism evidence="3 4">
    <name type="scientific">Ophiobolus disseminans</name>
    <dbReference type="NCBI Taxonomy" id="1469910"/>
    <lineage>
        <taxon>Eukaryota</taxon>
        <taxon>Fungi</taxon>
        <taxon>Dikarya</taxon>
        <taxon>Ascomycota</taxon>
        <taxon>Pezizomycotina</taxon>
        <taxon>Dothideomycetes</taxon>
        <taxon>Pleosporomycetidae</taxon>
        <taxon>Pleosporales</taxon>
        <taxon>Pleosporineae</taxon>
        <taxon>Phaeosphaeriaceae</taxon>
        <taxon>Ophiobolus</taxon>
    </lineage>
</organism>
<dbReference type="InterPro" id="IPR003323">
    <property type="entry name" value="OTU_dom"/>
</dbReference>
<accession>A0A6A7AJ47</accession>
<proteinExistence type="predicted"/>
<dbReference type="InterPro" id="IPR038765">
    <property type="entry name" value="Papain-like_cys_pep_sf"/>
</dbReference>
<dbReference type="GO" id="GO:0016579">
    <property type="term" value="P:protein deubiquitination"/>
    <property type="evidence" value="ECO:0007669"/>
    <property type="project" value="TreeGrafter"/>
</dbReference>
<sequence length="315" mass="35131">MSDEPPAPEPESLDTLQARHRKEQRDLVARITQKKKQANKKTRKGVNDECDRLERELKERQEHEVAALNGDAPQDTQPDTDEHSDDSLAEDVLNLQIAKESTPESNSNATSPALKKRNRAKDRLAKRAAAQHAAILDAEHEAANAPNPREIERIAMATQLARHNLSLHEIRADGHCLYAALADQLQTRELGLAPKIDVKVIGEENREGYRTVRHAAAAWIESHAQDFAGFMEDPVPEYVRKVRETGEWGGHVELQALAQAYGVRICVLHGDGRVDRIEGGGGGGEEEEGKEEVWLGYYQHSHGLGEHYNSLRRLG</sequence>
<evidence type="ECO:0000259" key="2">
    <source>
        <dbReference type="PROSITE" id="PS50802"/>
    </source>
</evidence>
<dbReference type="InterPro" id="IPR050704">
    <property type="entry name" value="Peptidase_C85-like"/>
</dbReference>
<evidence type="ECO:0000313" key="3">
    <source>
        <dbReference type="EMBL" id="KAF2832689.1"/>
    </source>
</evidence>
<feature type="domain" description="OTU" evidence="2">
    <location>
        <begin position="165"/>
        <end position="314"/>
    </location>
</feature>
<reference evidence="3" key="1">
    <citation type="journal article" date="2020" name="Stud. Mycol.">
        <title>101 Dothideomycetes genomes: a test case for predicting lifestyles and emergence of pathogens.</title>
        <authorList>
            <person name="Haridas S."/>
            <person name="Albert R."/>
            <person name="Binder M."/>
            <person name="Bloem J."/>
            <person name="Labutti K."/>
            <person name="Salamov A."/>
            <person name="Andreopoulos B."/>
            <person name="Baker S."/>
            <person name="Barry K."/>
            <person name="Bills G."/>
            <person name="Bluhm B."/>
            <person name="Cannon C."/>
            <person name="Castanera R."/>
            <person name="Culley D."/>
            <person name="Daum C."/>
            <person name="Ezra D."/>
            <person name="Gonzalez J."/>
            <person name="Henrissat B."/>
            <person name="Kuo A."/>
            <person name="Liang C."/>
            <person name="Lipzen A."/>
            <person name="Lutzoni F."/>
            <person name="Magnuson J."/>
            <person name="Mondo S."/>
            <person name="Nolan M."/>
            <person name="Ohm R."/>
            <person name="Pangilinan J."/>
            <person name="Park H.-J."/>
            <person name="Ramirez L."/>
            <person name="Alfaro M."/>
            <person name="Sun H."/>
            <person name="Tritt A."/>
            <person name="Yoshinaga Y."/>
            <person name="Zwiers L.-H."/>
            <person name="Turgeon B."/>
            <person name="Goodwin S."/>
            <person name="Spatafora J."/>
            <person name="Crous P."/>
            <person name="Grigoriev I."/>
        </authorList>
    </citation>
    <scope>NUCLEOTIDE SEQUENCE</scope>
    <source>
        <strain evidence="3">CBS 113818</strain>
    </source>
</reference>
<dbReference type="CDD" id="cd22762">
    <property type="entry name" value="OTU_fungi_OTU2-like"/>
    <property type="match status" value="1"/>
</dbReference>
<dbReference type="Proteomes" id="UP000799424">
    <property type="component" value="Unassembled WGS sequence"/>
</dbReference>
<dbReference type="PANTHER" id="PTHR12419:SF10">
    <property type="entry name" value="DEUBIQUITINASE OTUD6B"/>
    <property type="match status" value="1"/>
</dbReference>
<dbReference type="GO" id="GO:0004843">
    <property type="term" value="F:cysteine-type deubiquitinase activity"/>
    <property type="evidence" value="ECO:0007669"/>
    <property type="project" value="TreeGrafter"/>
</dbReference>
<dbReference type="InterPro" id="IPR049771">
    <property type="entry name" value="OTU2-like_OTU"/>
</dbReference>
<gene>
    <name evidence="3" type="ORF">CC86DRAFT_92987</name>
</gene>
<feature type="region of interest" description="Disordered" evidence="1">
    <location>
        <begin position="98"/>
        <end position="146"/>
    </location>
</feature>
<dbReference type="SUPFAM" id="SSF54001">
    <property type="entry name" value="Cysteine proteinases"/>
    <property type="match status" value="1"/>
</dbReference>
<dbReference type="PROSITE" id="PS50802">
    <property type="entry name" value="OTU"/>
    <property type="match status" value="1"/>
</dbReference>
<feature type="compositionally biased region" description="Basic residues" evidence="1">
    <location>
        <begin position="32"/>
        <end position="44"/>
    </location>
</feature>
<dbReference type="Gene3D" id="3.90.70.80">
    <property type="match status" value="1"/>
</dbReference>